<protein>
    <submittedName>
        <fullName evidence="3">RAB6-interacting protein, putative</fullName>
    </submittedName>
</protein>
<reference evidence="4" key="5">
    <citation type="journal article" date="2018" name="Nat. Plants">
        <title>Whole-genome landscape of Medicago truncatula symbiotic genes.</title>
        <authorList>
            <person name="Pecrix Y."/>
            <person name="Gamas P."/>
            <person name="Carrere S."/>
        </authorList>
    </citation>
    <scope>NUCLEOTIDE SEQUENCE</scope>
    <source>
        <tissue evidence="4">Leaves</tissue>
    </source>
</reference>
<evidence type="ECO:0000313" key="5">
    <source>
        <dbReference type="EnsemblPlants" id="KEH26984"/>
    </source>
</evidence>
<feature type="compositionally biased region" description="Low complexity" evidence="2">
    <location>
        <begin position="60"/>
        <end position="71"/>
    </location>
</feature>
<reference evidence="3 6" key="2">
    <citation type="journal article" date="2014" name="BMC Genomics">
        <title>An improved genome release (version Mt4.0) for the model legume Medicago truncatula.</title>
        <authorList>
            <person name="Tang H."/>
            <person name="Krishnakumar V."/>
            <person name="Bidwell S."/>
            <person name="Rosen B."/>
            <person name="Chan A."/>
            <person name="Zhou S."/>
            <person name="Gentzbittel L."/>
            <person name="Childs K.L."/>
            <person name="Yandell M."/>
            <person name="Gundlach H."/>
            <person name="Mayer K.F."/>
            <person name="Schwartz D.C."/>
            <person name="Town C.D."/>
        </authorList>
    </citation>
    <scope>GENOME REANNOTATION</scope>
    <source>
        <strain evidence="3">A17</strain>
        <strain evidence="5 6">cv. Jemalong A17</strain>
    </source>
</reference>
<evidence type="ECO:0000313" key="6">
    <source>
        <dbReference type="Proteomes" id="UP000002051"/>
    </source>
</evidence>
<dbReference type="HOGENOM" id="CLU_032761_1_0_1"/>
<dbReference type="Proteomes" id="UP000002051">
    <property type="component" value="Chromosome 6"/>
</dbReference>
<reference evidence="7" key="4">
    <citation type="journal article" date="2018" name="Nat. Plants">
        <title>Whole-genome landscape of Medicago truncatula symbiotic genes.</title>
        <authorList>
            <person name="Pecrix Y."/>
            <person name="Staton S.E."/>
            <person name="Sallet E."/>
            <person name="Lelandais-Briere C."/>
            <person name="Moreau S."/>
            <person name="Carrere S."/>
            <person name="Blein T."/>
            <person name="Jardinaud M.F."/>
            <person name="Latrasse D."/>
            <person name="Zouine M."/>
            <person name="Zahm M."/>
            <person name="Kreplak J."/>
            <person name="Mayjonade B."/>
            <person name="Satge C."/>
            <person name="Perez M."/>
            <person name="Cauet S."/>
            <person name="Marande W."/>
            <person name="Chantry-Darmon C."/>
            <person name="Lopez-Roques C."/>
            <person name="Bouchez O."/>
            <person name="Berard A."/>
            <person name="Debelle F."/>
            <person name="Munos S."/>
            <person name="Bendahmane A."/>
            <person name="Berges H."/>
            <person name="Niebel A."/>
            <person name="Buitink J."/>
            <person name="Frugier F."/>
            <person name="Benhamed M."/>
            <person name="Crespi M."/>
            <person name="Gouzy J."/>
            <person name="Gamas P."/>
        </authorList>
    </citation>
    <scope>NUCLEOTIDE SEQUENCE [LARGE SCALE GENOMIC DNA]</scope>
    <source>
        <strain evidence="7">cv. Jemalong A17</strain>
    </source>
</reference>
<gene>
    <name evidence="5" type="primary">25496799</name>
    <name evidence="3" type="ordered locus">MTR_6g082800</name>
    <name evidence="4" type="ORF">MtrunA17_Chr6g0483761</name>
</gene>
<dbReference type="AlphaFoldDB" id="A0A072UB28"/>
<feature type="compositionally biased region" description="Polar residues" evidence="2">
    <location>
        <begin position="26"/>
        <end position="56"/>
    </location>
</feature>
<feature type="region of interest" description="Disordered" evidence="2">
    <location>
        <begin position="26"/>
        <end position="71"/>
    </location>
</feature>
<evidence type="ECO:0000313" key="3">
    <source>
        <dbReference type="EMBL" id="KEH26984.1"/>
    </source>
</evidence>
<dbReference type="Proteomes" id="UP000265566">
    <property type="component" value="Chromosome 6"/>
</dbReference>
<dbReference type="Gene3D" id="1.10.287.1490">
    <property type="match status" value="1"/>
</dbReference>
<proteinExistence type="predicted"/>
<keyword evidence="6" id="KW-1185">Reference proteome</keyword>
<feature type="coiled-coil region" evidence="1">
    <location>
        <begin position="135"/>
        <end position="464"/>
    </location>
</feature>
<dbReference type="EMBL" id="CM001222">
    <property type="protein sequence ID" value="KEH26984.1"/>
    <property type="molecule type" value="Genomic_DNA"/>
</dbReference>
<dbReference type="STRING" id="3880.A0A072UB28"/>
<sequence length="508" mass="58352">MEGTGDFGEGLDQESLLVTPYYTPYQKQGLQKSGPQPVNLDFSPSSGGVTSTASQKEGSESISSSSSSDSETDSCIKSVIHYHGTAVNTDDEGTTLGKLKEDLADTERQSQFVGEGENKSYDELLKKFIKNEEELRVSNLKLKLSEEEIIKLKNQNEKSEGQLDSVQKELTLNMDELEHKKGQVLELQKQKAELETHVPNLVEQLEVANEHLKISNDEVARLRKELESNLAETRQLQDQLEVAQENVTKLEWQLDSGRKQIRELEDRITWFKTNETNLEVEVQKLKDEMHDVQAQFSFEKDQLHSDIASLSEIKTQLTSTLEEWESRSHSLANKLRRCEAENLEKEELYATQKMVMQGEISSLKEELHQRRHDVEAVNKEFDGHKQKFDMLMTEIDEANANIDNLKAEISFRDDQIANMDRELIQLRAQESELISRSETRLNLVNELKLKVEELEKEVTRQNVVISDRDEEKREAIRQLCFSLDHFKSGYKEILQAFTGHRRHTVIAS</sequence>
<reference evidence="3 6" key="1">
    <citation type="journal article" date="2011" name="Nature">
        <title>The Medicago genome provides insight into the evolution of rhizobial symbioses.</title>
        <authorList>
            <person name="Young N.D."/>
            <person name="Debelle F."/>
            <person name="Oldroyd G.E."/>
            <person name="Geurts R."/>
            <person name="Cannon S.B."/>
            <person name="Udvardi M.K."/>
            <person name="Benedito V.A."/>
            <person name="Mayer K.F."/>
            <person name="Gouzy J."/>
            <person name="Schoof H."/>
            <person name="Van de Peer Y."/>
            <person name="Proost S."/>
            <person name="Cook D.R."/>
            <person name="Meyers B.C."/>
            <person name="Spannagl M."/>
            <person name="Cheung F."/>
            <person name="De Mita S."/>
            <person name="Krishnakumar V."/>
            <person name="Gundlach H."/>
            <person name="Zhou S."/>
            <person name="Mudge J."/>
            <person name="Bharti A.K."/>
            <person name="Murray J.D."/>
            <person name="Naoumkina M.A."/>
            <person name="Rosen B."/>
            <person name="Silverstein K.A."/>
            <person name="Tang H."/>
            <person name="Rombauts S."/>
            <person name="Zhao P.X."/>
            <person name="Zhou P."/>
            <person name="Barbe V."/>
            <person name="Bardou P."/>
            <person name="Bechner M."/>
            <person name="Bellec A."/>
            <person name="Berger A."/>
            <person name="Berges H."/>
            <person name="Bidwell S."/>
            <person name="Bisseling T."/>
            <person name="Choisne N."/>
            <person name="Couloux A."/>
            <person name="Denny R."/>
            <person name="Deshpande S."/>
            <person name="Dai X."/>
            <person name="Doyle J.J."/>
            <person name="Dudez A.M."/>
            <person name="Farmer A.D."/>
            <person name="Fouteau S."/>
            <person name="Franken C."/>
            <person name="Gibelin C."/>
            <person name="Gish J."/>
            <person name="Goldstein S."/>
            <person name="Gonzalez A.J."/>
            <person name="Green P.J."/>
            <person name="Hallab A."/>
            <person name="Hartog M."/>
            <person name="Hua A."/>
            <person name="Humphray S.J."/>
            <person name="Jeong D.H."/>
            <person name="Jing Y."/>
            <person name="Jocker A."/>
            <person name="Kenton S.M."/>
            <person name="Kim D.J."/>
            <person name="Klee K."/>
            <person name="Lai H."/>
            <person name="Lang C."/>
            <person name="Lin S."/>
            <person name="Macmil S.L."/>
            <person name="Magdelenat G."/>
            <person name="Matthews L."/>
            <person name="McCorrison J."/>
            <person name="Monaghan E.L."/>
            <person name="Mun J.H."/>
            <person name="Najar F.Z."/>
            <person name="Nicholson C."/>
            <person name="Noirot C."/>
            <person name="O'Bleness M."/>
            <person name="Paule C.R."/>
            <person name="Poulain J."/>
            <person name="Prion F."/>
            <person name="Qin B."/>
            <person name="Qu C."/>
            <person name="Retzel E.F."/>
            <person name="Riddle C."/>
            <person name="Sallet E."/>
            <person name="Samain S."/>
            <person name="Samson N."/>
            <person name="Sanders I."/>
            <person name="Saurat O."/>
            <person name="Scarpelli C."/>
            <person name="Schiex T."/>
            <person name="Segurens B."/>
            <person name="Severin A.J."/>
            <person name="Sherrier D.J."/>
            <person name="Shi R."/>
            <person name="Sims S."/>
            <person name="Singer S.R."/>
            <person name="Sinharoy S."/>
            <person name="Sterck L."/>
            <person name="Viollet A."/>
            <person name="Wang B.B."/>
            <person name="Wang K."/>
            <person name="Wang M."/>
            <person name="Wang X."/>
            <person name="Warfsmann J."/>
            <person name="Weissenbach J."/>
            <person name="White D.D."/>
            <person name="White J.D."/>
            <person name="Wiley G.B."/>
            <person name="Wincker P."/>
            <person name="Xing Y."/>
            <person name="Yang L."/>
            <person name="Yao Z."/>
            <person name="Ying F."/>
            <person name="Zhai J."/>
            <person name="Zhou L."/>
            <person name="Zuber A."/>
            <person name="Denarie J."/>
            <person name="Dixon R.A."/>
            <person name="May G.D."/>
            <person name="Schwartz D.C."/>
            <person name="Rogers J."/>
            <person name="Quetier F."/>
            <person name="Town C.D."/>
            <person name="Roe B.A."/>
        </authorList>
    </citation>
    <scope>NUCLEOTIDE SEQUENCE [LARGE SCALE GENOMIC DNA]</scope>
    <source>
        <strain evidence="3">A17</strain>
        <strain evidence="5 6">cv. Jemalong A17</strain>
    </source>
</reference>
<accession>A0A072UB28</accession>
<reference evidence="5" key="3">
    <citation type="submission" date="2015-04" db="UniProtKB">
        <authorList>
            <consortium name="EnsemblPlants"/>
        </authorList>
    </citation>
    <scope>IDENTIFICATION</scope>
    <source>
        <strain evidence="5">cv. Jemalong A17</strain>
    </source>
</reference>
<dbReference type="Gramene" id="rna37443">
    <property type="protein sequence ID" value="RHN52740.1"/>
    <property type="gene ID" value="gene37443"/>
</dbReference>
<keyword evidence="1" id="KW-0175">Coiled coil</keyword>
<evidence type="ECO:0000256" key="2">
    <source>
        <dbReference type="SAM" id="MobiDB-lite"/>
    </source>
</evidence>
<evidence type="ECO:0000313" key="7">
    <source>
        <dbReference type="Proteomes" id="UP000265566"/>
    </source>
</evidence>
<evidence type="ECO:0000313" key="4">
    <source>
        <dbReference type="EMBL" id="RHN52740.1"/>
    </source>
</evidence>
<dbReference type="PANTHER" id="PTHR47357">
    <property type="entry name" value="COP1-INTERACTIVE PROTEIN 1"/>
    <property type="match status" value="1"/>
</dbReference>
<dbReference type="KEGG" id="mtr:25496799"/>
<evidence type="ECO:0000256" key="1">
    <source>
        <dbReference type="SAM" id="Coils"/>
    </source>
</evidence>
<dbReference type="GO" id="GO:0005774">
    <property type="term" value="C:vacuolar membrane"/>
    <property type="evidence" value="ECO:0000318"/>
    <property type="project" value="GO_Central"/>
</dbReference>
<dbReference type="EMBL" id="PSQE01000006">
    <property type="protein sequence ID" value="RHN52740.1"/>
    <property type="molecule type" value="Genomic_DNA"/>
</dbReference>
<dbReference type="OrthoDB" id="1898513at2759"/>
<organism evidence="3 6">
    <name type="scientific">Medicago truncatula</name>
    <name type="common">Barrel medic</name>
    <name type="synonym">Medicago tribuloides</name>
    <dbReference type="NCBI Taxonomy" id="3880"/>
    <lineage>
        <taxon>Eukaryota</taxon>
        <taxon>Viridiplantae</taxon>
        <taxon>Streptophyta</taxon>
        <taxon>Embryophyta</taxon>
        <taxon>Tracheophyta</taxon>
        <taxon>Spermatophyta</taxon>
        <taxon>Magnoliopsida</taxon>
        <taxon>eudicotyledons</taxon>
        <taxon>Gunneridae</taxon>
        <taxon>Pentapetalae</taxon>
        <taxon>rosids</taxon>
        <taxon>fabids</taxon>
        <taxon>Fabales</taxon>
        <taxon>Fabaceae</taxon>
        <taxon>Papilionoideae</taxon>
        <taxon>50 kb inversion clade</taxon>
        <taxon>NPAAA clade</taxon>
        <taxon>Hologalegina</taxon>
        <taxon>IRL clade</taxon>
        <taxon>Trifolieae</taxon>
        <taxon>Medicago</taxon>
    </lineage>
</organism>
<dbReference type="EnsemblPlants" id="KEH26984">
    <property type="protein sequence ID" value="KEH26984"/>
    <property type="gene ID" value="MTR_6g082800"/>
</dbReference>
<name>A0A072UB28_MEDTR</name>
<dbReference type="PANTHER" id="PTHR47357:SF1">
    <property type="entry name" value="SPINDLE POLE BODY COMPONENT 110"/>
    <property type="match status" value="1"/>
</dbReference>